<sequence length="340" mass="36560">LLIFLCSSCDREKKPRQHSGDHENLMNVPGPRHFTRPPSALRPSATAVSGAVSPLLTSAPLVLSEDSAATCGQHYEEVQTLASDLLDAPDSAGRPRCHQSRELPSIPPDSGHSRAGDRGAAGLEGPYEVLKDSVSQETMVDDCLYETVKEVKEAAPAPAPAPPVPVKLLDENENLQEEEERKAAEGRAPEGPGSDASKRFSSLSYKSRHEDPTLTEEEISAMYSSVNKPGQCGNRSGQSLKAPESSHMCDPGAAQRSPSSCSDLYATVKDFEKTARSASLLPAAGRPREDSEPDYEAIQTVDREEEKAAPEASGRHGSCPRESDYESIGDVQQGREVTRL</sequence>
<dbReference type="InterPro" id="IPR032748">
    <property type="entry name" value="PAG"/>
</dbReference>
<dbReference type="GO" id="GO:0042169">
    <property type="term" value="F:SH2 domain binding"/>
    <property type="evidence" value="ECO:0007669"/>
    <property type="project" value="TreeGrafter"/>
</dbReference>
<gene>
    <name evidence="3" type="primary">PAG1</name>
</gene>
<dbReference type="GO" id="GO:0035556">
    <property type="term" value="P:intracellular signal transduction"/>
    <property type="evidence" value="ECO:0007669"/>
    <property type="project" value="InterPro"/>
</dbReference>
<proteinExistence type="predicted"/>
<organism evidence="2 3">
    <name type="scientific">Pteropus vampyrus</name>
    <name type="common">Large flying fox</name>
    <dbReference type="NCBI Taxonomy" id="132908"/>
    <lineage>
        <taxon>Eukaryota</taxon>
        <taxon>Metazoa</taxon>
        <taxon>Chordata</taxon>
        <taxon>Craniata</taxon>
        <taxon>Vertebrata</taxon>
        <taxon>Euteleostomi</taxon>
        <taxon>Mammalia</taxon>
        <taxon>Eutheria</taxon>
        <taxon>Laurasiatheria</taxon>
        <taxon>Chiroptera</taxon>
        <taxon>Yinpterochiroptera</taxon>
        <taxon>Pteropodoidea</taxon>
        <taxon>Pteropodidae</taxon>
        <taxon>Pteropodinae</taxon>
        <taxon>Pteropus</taxon>
    </lineage>
</organism>
<feature type="region of interest" description="Disordered" evidence="1">
    <location>
        <begin position="87"/>
        <end position="123"/>
    </location>
</feature>
<evidence type="ECO:0000256" key="1">
    <source>
        <dbReference type="SAM" id="MobiDB-lite"/>
    </source>
</evidence>
<feature type="compositionally biased region" description="Polar residues" evidence="1">
    <location>
        <begin position="222"/>
        <end position="239"/>
    </location>
</feature>
<feature type="non-terminal residue" evidence="3">
    <location>
        <position position="1"/>
    </location>
</feature>
<feature type="region of interest" description="Disordered" evidence="1">
    <location>
        <begin position="276"/>
        <end position="340"/>
    </location>
</feature>
<dbReference type="PANTHER" id="PTHR16322">
    <property type="entry name" value="PHOSPHOPROTEIN ASSOCIATED WITH GLYCOSPHINGOLIPID-ENRICHED MICRODOMAINS 1"/>
    <property type="match status" value="1"/>
</dbReference>
<dbReference type="AlphaFoldDB" id="A0A6P3RAG1"/>
<dbReference type="OrthoDB" id="9874312at2759"/>
<feature type="region of interest" description="Disordered" evidence="1">
    <location>
        <begin position="12"/>
        <end position="42"/>
    </location>
</feature>
<dbReference type="RefSeq" id="XP_011370853.1">
    <property type="nucleotide sequence ID" value="XM_011372551.2"/>
</dbReference>
<evidence type="ECO:0000313" key="3">
    <source>
        <dbReference type="RefSeq" id="XP_011370853.1"/>
    </source>
</evidence>
<dbReference type="GO" id="GO:0050868">
    <property type="term" value="P:negative regulation of T cell activation"/>
    <property type="evidence" value="ECO:0007669"/>
    <property type="project" value="InterPro"/>
</dbReference>
<keyword evidence="2" id="KW-1185">Reference proteome</keyword>
<dbReference type="KEGG" id="pvp:105300362"/>
<feature type="compositionally biased region" description="Basic and acidic residues" evidence="1">
    <location>
        <begin position="12"/>
        <end position="24"/>
    </location>
</feature>
<dbReference type="Proteomes" id="UP000515202">
    <property type="component" value="Unplaced"/>
</dbReference>
<feature type="region of interest" description="Disordered" evidence="1">
    <location>
        <begin position="153"/>
        <end position="260"/>
    </location>
</feature>
<dbReference type="CTD" id="55824"/>
<dbReference type="PANTHER" id="PTHR16322:SF0">
    <property type="entry name" value="PHOSPHOPROTEIN ASSOCIATED WITH GLYCOSPHINGOLIPID-ENRICHED MICRODOMAINS 1"/>
    <property type="match status" value="1"/>
</dbReference>
<feature type="compositionally biased region" description="Basic and acidic residues" evidence="1">
    <location>
        <begin position="179"/>
        <end position="188"/>
    </location>
</feature>
<dbReference type="Pfam" id="PF15347">
    <property type="entry name" value="PAG"/>
    <property type="match status" value="2"/>
</dbReference>
<protein>
    <submittedName>
        <fullName evidence="3">Phosphoprotein associated with glycosphingolipid-enriched microdomains 1</fullName>
    </submittedName>
</protein>
<name>A0A6P3RAG1_PTEVA</name>
<reference evidence="3" key="1">
    <citation type="submission" date="2025-08" db="UniProtKB">
        <authorList>
            <consortium name="RefSeq"/>
        </authorList>
    </citation>
    <scope>IDENTIFICATION</scope>
    <source>
        <tissue evidence="3">Kidney</tissue>
    </source>
</reference>
<accession>A0A6P3RAG1</accession>
<dbReference type="GeneID" id="105300362"/>
<dbReference type="GO" id="GO:0005886">
    <property type="term" value="C:plasma membrane"/>
    <property type="evidence" value="ECO:0007669"/>
    <property type="project" value="InterPro"/>
</dbReference>
<evidence type="ECO:0000313" key="2">
    <source>
        <dbReference type="Proteomes" id="UP000515202"/>
    </source>
</evidence>
<dbReference type="GO" id="GO:0045121">
    <property type="term" value="C:membrane raft"/>
    <property type="evidence" value="ECO:0007669"/>
    <property type="project" value="InterPro"/>
</dbReference>